<dbReference type="GO" id="GO:0008270">
    <property type="term" value="F:zinc ion binding"/>
    <property type="evidence" value="ECO:0007669"/>
    <property type="project" value="UniProtKB-KW"/>
</dbReference>
<dbReference type="PROSITE" id="PS51141">
    <property type="entry name" value="ZF_SBP"/>
    <property type="match status" value="1"/>
</dbReference>
<evidence type="ECO:0000259" key="11">
    <source>
        <dbReference type="PROSITE" id="PS51141"/>
    </source>
</evidence>
<dbReference type="SUPFAM" id="SSF103612">
    <property type="entry name" value="SBT domain"/>
    <property type="match status" value="1"/>
</dbReference>
<dbReference type="InterPro" id="IPR044817">
    <property type="entry name" value="SBP-like"/>
</dbReference>
<feature type="compositionally biased region" description="Polar residues" evidence="10">
    <location>
        <begin position="241"/>
        <end position="260"/>
    </location>
</feature>
<keyword evidence="13" id="KW-1185">Reference proteome</keyword>
<dbReference type="PANTHER" id="PTHR31251:SF208">
    <property type="entry name" value="SQUAMOSA PROMOTER-BINDING-LIKE PROTEIN 18"/>
    <property type="match status" value="1"/>
</dbReference>
<evidence type="ECO:0000256" key="10">
    <source>
        <dbReference type="SAM" id="MobiDB-lite"/>
    </source>
</evidence>
<dbReference type="FunFam" id="4.10.1100.10:FF:000001">
    <property type="entry name" value="Squamosa promoter-binding-like protein 14"/>
    <property type="match status" value="1"/>
</dbReference>
<dbReference type="Gene3D" id="4.10.1100.10">
    <property type="entry name" value="Transcription factor, SBP-box domain"/>
    <property type="match status" value="1"/>
</dbReference>
<dbReference type="AlphaFoldDB" id="A0AAQ3Q0X1"/>
<evidence type="ECO:0000256" key="1">
    <source>
        <dbReference type="ARBA" id="ARBA00004123"/>
    </source>
</evidence>
<keyword evidence="6" id="KW-0238">DNA-binding</keyword>
<dbReference type="GO" id="GO:0003677">
    <property type="term" value="F:DNA binding"/>
    <property type="evidence" value="ECO:0007669"/>
    <property type="project" value="UniProtKB-KW"/>
</dbReference>
<evidence type="ECO:0000256" key="5">
    <source>
        <dbReference type="ARBA" id="ARBA00023015"/>
    </source>
</evidence>
<keyword evidence="4" id="KW-0862">Zinc</keyword>
<comment type="subcellular location">
    <subcellularLocation>
        <location evidence="1">Nucleus</location>
    </subcellularLocation>
</comment>
<evidence type="ECO:0000256" key="7">
    <source>
        <dbReference type="ARBA" id="ARBA00023163"/>
    </source>
</evidence>
<dbReference type="InterPro" id="IPR036893">
    <property type="entry name" value="SBP_sf"/>
</dbReference>
<keyword evidence="7" id="KW-0804">Transcription</keyword>
<accession>A0AAQ3Q0X1</accession>
<keyword evidence="2" id="KW-0479">Metal-binding</keyword>
<dbReference type="PANTHER" id="PTHR31251">
    <property type="entry name" value="SQUAMOSA PROMOTER-BINDING-LIKE PROTEIN 4"/>
    <property type="match status" value="1"/>
</dbReference>
<organism evidence="12 13">
    <name type="scientific">Canna indica</name>
    <name type="common">Indian-shot</name>
    <dbReference type="NCBI Taxonomy" id="4628"/>
    <lineage>
        <taxon>Eukaryota</taxon>
        <taxon>Viridiplantae</taxon>
        <taxon>Streptophyta</taxon>
        <taxon>Embryophyta</taxon>
        <taxon>Tracheophyta</taxon>
        <taxon>Spermatophyta</taxon>
        <taxon>Magnoliopsida</taxon>
        <taxon>Liliopsida</taxon>
        <taxon>Zingiberales</taxon>
        <taxon>Cannaceae</taxon>
        <taxon>Canna</taxon>
    </lineage>
</organism>
<evidence type="ECO:0000256" key="6">
    <source>
        <dbReference type="ARBA" id="ARBA00023125"/>
    </source>
</evidence>
<feature type="region of interest" description="Disordered" evidence="10">
    <location>
        <begin position="241"/>
        <end position="272"/>
    </location>
</feature>
<gene>
    <name evidence="12" type="ORF">Cni_G03187</name>
</gene>
<evidence type="ECO:0000256" key="9">
    <source>
        <dbReference type="PROSITE-ProRule" id="PRU00470"/>
    </source>
</evidence>
<sequence>MDWDLKMPPWNLEELDRDAGLSIGSVDVESSELDCSVDLKLGGLGEFGSSNKWNAQPTTTTASMGMALPPGPPKRPRAPPNAGHGVSCSVDGCKVDLSKCREYHRRHKVCEAHSKTPVVVVRGQEQRFCQQCSRFHLLEEFDEVKRSCRKRLDGHNRRRRKPQPGSANSGSLFLDRQVSGFSSYSQIFPTAAPESNWTQMVKTEDNALYAPSQFINHQQFPNSSYLFSKERKQITFFQDSETALGSKSTPQTPVGQQNLRTTPSSTSSGSSKMFSDGLTQVFDSDCALSLLSSPTQNPDITLSNMVHPTDRIPLAQPLTSLQYGSLSQYTLPQAISNVTPTGFSCPRGLQDQNMGTVLVTDHASDTEINCHSIFHVGDEGSSDAACQTLPFSWP</sequence>
<evidence type="ECO:0000313" key="13">
    <source>
        <dbReference type="Proteomes" id="UP001327560"/>
    </source>
</evidence>
<feature type="compositionally biased region" description="Low complexity" evidence="10">
    <location>
        <begin position="261"/>
        <end position="271"/>
    </location>
</feature>
<feature type="domain" description="SBP-type" evidence="11">
    <location>
        <begin position="85"/>
        <end position="162"/>
    </location>
</feature>
<dbReference type="Pfam" id="PF03110">
    <property type="entry name" value="SBP"/>
    <property type="match status" value="1"/>
</dbReference>
<feature type="region of interest" description="Disordered" evidence="10">
    <location>
        <begin position="57"/>
        <end position="85"/>
    </location>
</feature>
<dbReference type="InterPro" id="IPR004333">
    <property type="entry name" value="SBP_dom"/>
</dbReference>
<name>A0AAQ3Q0X1_9LILI</name>
<keyword evidence="8" id="KW-0539">Nucleus</keyword>
<evidence type="ECO:0000256" key="3">
    <source>
        <dbReference type="ARBA" id="ARBA00022771"/>
    </source>
</evidence>
<reference evidence="12 13" key="1">
    <citation type="submission" date="2023-10" db="EMBL/GenBank/DDBJ databases">
        <title>Chromosome-scale genome assembly provides insights into flower coloration mechanisms of Canna indica.</title>
        <authorList>
            <person name="Li C."/>
        </authorList>
    </citation>
    <scope>NUCLEOTIDE SEQUENCE [LARGE SCALE GENOMIC DNA]</scope>
    <source>
        <tissue evidence="12">Flower</tissue>
    </source>
</reference>
<dbReference type="Proteomes" id="UP001327560">
    <property type="component" value="Chromosome 1"/>
</dbReference>
<dbReference type="EMBL" id="CP136890">
    <property type="protein sequence ID" value="WOK94485.1"/>
    <property type="molecule type" value="Genomic_DNA"/>
</dbReference>
<evidence type="ECO:0000313" key="12">
    <source>
        <dbReference type="EMBL" id="WOK94485.1"/>
    </source>
</evidence>
<proteinExistence type="predicted"/>
<protein>
    <recommendedName>
        <fullName evidence="11">SBP-type domain-containing protein</fullName>
    </recommendedName>
</protein>
<keyword evidence="3 9" id="KW-0863">Zinc-finger</keyword>
<dbReference type="GO" id="GO:0005634">
    <property type="term" value="C:nucleus"/>
    <property type="evidence" value="ECO:0007669"/>
    <property type="project" value="UniProtKB-SubCell"/>
</dbReference>
<evidence type="ECO:0000256" key="4">
    <source>
        <dbReference type="ARBA" id="ARBA00022833"/>
    </source>
</evidence>
<evidence type="ECO:0000256" key="8">
    <source>
        <dbReference type="ARBA" id="ARBA00023242"/>
    </source>
</evidence>
<keyword evidence="5" id="KW-0805">Transcription regulation</keyword>
<evidence type="ECO:0000256" key="2">
    <source>
        <dbReference type="ARBA" id="ARBA00022723"/>
    </source>
</evidence>